<comment type="caution">
    <text evidence="4">The sequence shown here is derived from an EMBL/GenBank/DDBJ whole genome shotgun (WGS) entry which is preliminary data.</text>
</comment>
<evidence type="ECO:0000256" key="1">
    <source>
        <dbReference type="ARBA" id="ARBA00022729"/>
    </source>
</evidence>
<dbReference type="OrthoDB" id="7360106at2"/>
<dbReference type="InterPro" id="IPR027385">
    <property type="entry name" value="Beta-barrel_OMP"/>
</dbReference>
<evidence type="ECO:0000256" key="2">
    <source>
        <dbReference type="SAM" id="SignalP"/>
    </source>
</evidence>
<protein>
    <recommendedName>
        <fullName evidence="3">Outer membrane protein beta-barrel domain-containing protein</fullName>
    </recommendedName>
</protein>
<sequence length="232" mass="24149">MMLRSLLLIAAGIGFGAGAALAQDQGQASMKSGNFYAGVMAGVVMPEDVSFNSNASQGGTTVTAAGKFEYETGYSASAYMGYRFNPYLRGEVEGAYTRFDYDKVSGNFTLAQGSTNVTVSGSADVEGQVQSWLGLARGVVSPLGKSKIQPLLGGGVGFAQHEEKITSIGGTAVAAKADGTDLALEGMAGIEAEVAPSIDLGIRYRYLWIDSGDKGFDDFTAHNVVGSVAYRF</sequence>
<feature type="signal peptide" evidence="2">
    <location>
        <begin position="1"/>
        <end position="22"/>
    </location>
</feature>
<organism evidence="4 5">
    <name type="scientific">Magnetospirillum moscoviense</name>
    <dbReference type="NCBI Taxonomy" id="1437059"/>
    <lineage>
        <taxon>Bacteria</taxon>
        <taxon>Pseudomonadati</taxon>
        <taxon>Pseudomonadota</taxon>
        <taxon>Alphaproteobacteria</taxon>
        <taxon>Rhodospirillales</taxon>
        <taxon>Rhodospirillaceae</taxon>
        <taxon>Magnetospirillum</taxon>
    </lineage>
</organism>
<proteinExistence type="predicted"/>
<evidence type="ECO:0000259" key="3">
    <source>
        <dbReference type="Pfam" id="PF13505"/>
    </source>
</evidence>
<feature type="chain" id="PRO_5008091953" description="Outer membrane protein beta-barrel domain-containing protein" evidence="2">
    <location>
        <begin position="23"/>
        <end position="232"/>
    </location>
</feature>
<reference evidence="4 5" key="1">
    <citation type="submission" date="2016-04" db="EMBL/GenBank/DDBJ databases">
        <title>Draft genome sequence of freshwater magnetotactic bacteria Magnetospirillum marisnigri SP-1 and Magnetospirillum moscoviense BB-1.</title>
        <authorList>
            <person name="Koziaeva V."/>
            <person name="Dziuba M.V."/>
            <person name="Ivanov T.M."/>
            <person name="Kuznetsov B."/>
            <person name="Grouzdev D.S."/>
        </authorList>
    </citation>
    <scope>NUCLEOTIDE SEQUENCE [LARGE SCALE GENOMIC DNA]</scope>
    <source>
        <strain evidence="4 5">BB-1</strain>
    </source>
</reference>
<dbReference type="EMBL" id="LWQU01000161">
    <property type="protein sequence ID" value="OAN48421.1"/>
    <property type="molecule type" value="Genomic_DNA"/>
</dbReference>
<evidence type="ECO:0000313" key="5">
    <source>
        <dbReference type="Proteomes" id="UP000078543"/>
    </source>
</evidence>
<dbReference type="InterPro" id="IPR011250">
    <property type="entry name" value="OMP/PagP_B-barrel"/>
</dbReference>
<dbReference type="Gene3D" id="2.40.160.20">
    <property type="match status" value="1"/>
</dbReference>
<keyword evidence="1 2" id="KW-0732">Signal</keyword>
<feature type="domain" description="Outer membrane protein beta-barrel" evidence="3">
    <location>
        <begin position="15"/>
        <end position="232"/>
    </location>
</feature>
<evidence type="ECO:0000313" key="4">
    <source>
        <dbReference type="EMBL" id="OAN48421.1"/>
    </source>
</evidence>
<dbReference type="Proteomes" id="UP000078543">
    <property type="component" value="Unassembled WGS sequence"/>
</dbReference>
<dbReference type="Pfam" id="PF13505">
    <property type="entry name" value="OMP_b-brl"/>
    <property type="match status" value="1"/>
</dbReference>
<dbReference type="SUPFAM" id="SSF56925">
    <property type="entry name" value="OMPA-like"/>
    <property type="match status" value="1"/>
</dbReference>
<dbReference type="RefSeq" id="WP_068502850.1">
    <property type="nucleotide sequence ID" value="NZ_LWQU01000161.1"/>
</dbReference>
<name>A0A178MI87_9PROT</name>
<keyword evidence="5" id="KW-1185">Reference proteome</keyword>
<dbReference type="AlphaFoldDB" id="A0A178MI87"/>
<dbReference type="STRING" id="1437059.A6A05_15190"/>
<accession>A0A178MI87</accession>
<gene>
    <name evidence="4" type="ORF">A6A05_15190</name>
</gene>